<dbReference type="PRINTS" id="PR00633">
    <property type="entry name" value="RCCNDNSATION"/>
</dbReference>
<organism evidence="2 3">
    <name type="scientific">Rubroshorea leprosula</name>
    <dbReference type="NCBI Taxonomy" id="152421"/>
    <lineage>
        <taxon>Eukaryota</taxon>
        <taxon>Viridiplantae</taxon>
        <taxon>Streptophyta</taxon>
        <taxon>Embryophyta</taxon>
        <taxon>Tracheophyta</taxon>
        <taxon>Spermatophyta</taxon>
        <taxon>Magnoliopsida</taxon>
        <taxon>eudicotyledons</taxon>
        <taxon>Gunneridae</taxon>
        <taxon>Pentapetalae</taxon>
        <taxon>rosids</taxon>
        <taxon>malvids</taxon>
        <taxon>Malvales</taxon>
        <taxon>Dipterocarpaceae</taxon>
        <taxon>Rubroshorea</taxon>
    </lineage>
</organism>
<dbReference type="Proteomes" id="UP001054252">
    <property type="component" value="Unassembled WGS sequence"/>
</dbReference>
<dbReference type="InterPro" id="IPR000408">
    <property type="entry name" value="Reg_chr_condens"/>
</dbReference>
<proteinExistence type="predicted"/>
<dbReference type="PROSITE" id="PS00626">
    <property type="entry name" value="RCC1_2"/>
    <property type="match status" value="2"/>
</dbReference>
<dbReference type="PANTHER" id="PTHR45982:SF1">
    <property type="entry name" value="REGULATOR OF CHROMOSOME CONDENSATION"/>
    <property type="match status" value="1"/>
</dbReference>
<dbReference type="Gene3D" id="2.130.10.30">
    <property type="entry name" value="Regulator of chromosome condensation 1/beta-lactamase-inhibitor protein II"/>
    <property type="match status" value="2"/>
</dbReference>
<feature type="repeat" description="RCC1" evidence="1">
    <location>
        <begin position="394"/>
        <end position="446"/>
    </location>
</feature>
<comment type="caution">
    <text evidence="2">The sequence shown here is derived from an EMBL/GenBank/DDBJ whole genome shotgun (WGS) entry which is preliminary data.</text>
</comment>
<dbReference type="Pfam" id="PF00415">
    <property type="entry name" value="RCC1"/>
    <property type="match status" value="4"/>
</dbReference>
<feature type="repeat" description="RCC1" evidence="1">
    <location>
        <begin position="182"/>
        <end position="234"/>
    </location>
</feature>
<dbReference type="InterPro" id="IPR051553">
    <property type="entry name" value="Ran_GTPase-activating"/>
</dbReference>
<dbReference type="PROSITE" id="PS50012">
    <property type="entry name" value="RCC1_3"/>
    <property type="match status" value="5"/>
</dbReference>
<keyword evidence="3" id="KW-1185">Reference proteome</keyword>
<protein>
    <recommendedName>
        <fullName evidence="4">Ultraviolet-B receptor UVR8</fullName>
    </recommendedName>
</protein>
<evidence type="ECO:0000313" key="2">
    <source>
        <dbReference type="EMBL" id="GKV15913.1"/>
    </source>
</evidence>
<feature type="repeat" description="RCC1" evidence="1">
    <location>
        <begin position="342"/>
        <end position="393"/>
    </location>
</feature>
<evidence type="ECO:0000313" key="3">
    <source>
        <dbReference type="Proteomes" id="UP001054252"/>
    </source>
</evidence>
<accession>A0AAV5JTT5</accession>
<dbReference type="SUPFAM" id="SSF50985">
    <property type="entry name" value="RCC1/BLIP-II"/>
    <property type="match status" value="1"/>
</dbReference>
<dbReference type="EMBL" id="BPVZ01000044">
    <property type="protein sequence ID" value="GKV15913.1"/>
    <property type="molecule type" value="Genomic_DNA"/>
</dbReference>
<dbReference type="AlphaFoldDB" id="A0AAV5JTT5"/>
<dbReference type="InterPro" id="IPR009091">
    <property type="entry name" value="RCC1/BLIP-II"/>
</dbReference>
<evidence type="ECO:0008006" key="4">
    <source>
        <dbReference type="Google" id="ProtNLM"/>
    </source>
</evidence>
<gene>
    <name evidence="2" type="ORF">SLEP1_g26646</name>
</gene>
<dbReference type="Pfam" id="PF13540">
    <property type="entry name" value="RCC1_2"/>
    <property type="match status" value="1"/>
</dbReference>
<reference evidence="2 3" key="1">
    <citation type="journal article" date="2021" name="Commun. Biol.">
        <title>The genome of Shorea leprosula (Dipterocarpaceae) highlights the ecological relevance of drought in aseasonal tropical rainforests.</title>
        <authorList>
            <person name="Ng K.K.S."/>
            <person name="Kobayashi M.J."/>
            <person name="Fawcett J.A."/>
            <person name="Hatakeyama M."/>
            <person name="Paape T."/>
            <person name="Ng C.H."/>
            <person name="Ang C.C."/>
            <person name="Tnah L.H."/>
            <person name="Lee C.T."/>
            <person name="Nishiyama T."/>
            <person name="Sese J."/>
            <person name="O'Brien M.J."/>
            <person name="Copetti D."/>
            <person name="Mohd Noor M.I."/>
            <person name="Ong R.C."/>
            <person name="Putra M."/>
            <person name="Sireger I.Z."/>
            <person name="Indrioko S."/>
            <person name="Kosugi Y."/>
            <person name="Izuno A."/>
            <person name="Isagi Y."/>
            <person name="Lee S.L."/>
            <person name="Shimizu K.K."/>
        </authorList>
    </citation>
    <scope>NUCLEOTIDE SEQUENCE [LARGE SCALE GENOMIC DNA]</scope>
    <source>
        <strain evidence="2">214</strain>
    </source>
</reference>
<feature type="repeat" description="RCC1" evidence="1">
    <location>
        <begin position="288"/>
        <end position="341"/>
    </location>
</feature>
<evidence type="ECO:0000256" key="1">
    <source>
        <dbReference type="PROSITE-ProRule" id="PRU00235"/>
    </source>
</evidence>
<feature type="repeat" description="RCC1" evidence="1">
    <location>
        <begin position="235"/>
        <end position="287"/>
    </location>
</feature>
<name>A0AAV5JTT5_9ROSI</name>
<sequence>MGDRYRLVSIEELPSHLVLEILISGRLSAVDLVCLELTSRMFGGSQAMYPLKFRSLADFAAFQLCASHVIFVGMSLTAQKELFDRCNGNWKRVLRFLQSVLQSSAMVETSAGNMQITTGRYHTLLISNSSVYSCGSSLCGVLGHGPGTTQCVEFTRLSFPSSAPVVQVSASHNHAAFVLQSGEVFTCGDNSSFCCGHKDTSRPIFRPRLVEALKEVPCKQVAAGLNFTVFLTKQGHVYSCGTNTHGQLGHGDTLDRPTPKIIELLLGVGSVVQIAAGPSYVFAVVNNGALYSFGSGSNFCLGHGEQHNEFQPRMVQTFRRKGIHVVHVSAGDEHAVALDSSGYVYTWGKGYCGALGHGDEIDKTLPELLSSLKTQAAIQVCAKKRKTFVLVDGGSVYGCGWMGFGSLGFRGILDKVMRPRILDSLRGLCVSQISTGLYHTVVVTHKGRLFGFGDNERAQLGHGTLRGCLEPTEIFIQEKEDEAGLLSEVCKTQALPSI</sequence>
<dbReference type="PANTHER" id="PTHR45982">
    <property type="entry name" value="REGULATOR OF CHROMOSOME CONDENSATION"/>
    <property type="match status" value="1"/>
</dbReference>